<name>A0A3D9LJQ7_9FLAO</name>
<dbReference type="AlphaFoldDB" id="A0A3D9LJQ7"/>
<dbReference type="PROSITE" id="PS51257">
    <property type="entry name" value="PROKAR_LIPOPROTEIN"/>
    <property type="match status" value="1"/>
</dbReference>
<evidence type="ECO:0000313" key="2">
    <source>
        <dbReference type="Proteomes" id="UP000256919"/>
    </source>
</evidence>
<dbReference type="EMBL" id="QREI01000016">
    <property type="protein sequence ID" value="REE07631.1"/>
    <property type="molecule type" value="Genomic_DNA"/>
</dbReference>
<dbReference type="OrthoDB" id="1438170at2"/>
<protein>
    <recommendedName>
        <fullName evidence="3">Lipocalin-like protein</fullName>
    </recommendedName>
</protein>
<gene>
    <name evidence="1" type="ORF">DFQ09_1165</name>
</gene>
<proteinExistence type="predicted"/>
<evidence type="ECO:0008006" key="3">
    <source>
        <dbReference type="Google" id="ProtNLM"/>
    </source>
</evidence>
<dbReference type="RefSeq" id="WP_115813035.1">
    <property type="nucleotide sequence ID" value="NZ_QREI01000016.1"/>
</dbReference>
<dbReference type="Proteomes" id="UP000256919">
    <property type="component" value="Unassembled WGS sequence"/>
</dbReference>
<organism evidence="1 2">
    <name type="scientific">Winogradskyella pacifica</name>
    <dbReference type="NCBI Taxonomy" id="664642"/>
    <lineage>
        <taxon>Bacteria</taxon>
        <taxon>Pseudomonadati</taxon>
        <taxon>Bacteroidota</taxon>
        <taxon>Flavobacteriia</taxon>
        <taxon>Flavobacteriales</taxon>
        <taxon>Flavobacteriaceae</taxon>
        <taxon>Winogradskyella</taxon>
    </lineage>
</organism>
<sequence>MKHIITISIIILTSCVGLKNVSNELVGKWKCYHKELEDGTTKSVDAFSGKEFEYSCDGITIELNSDFTGVDDTGIKFKYQKKDSILTLGNRSYILEKLTKTELVIRNYDPNGISLSNFRTKFRKQE</sequence>
<accession>A0A3D9LJQ7</accession>
<comment type="caution">
    <text evidence="1">The sequence shown here is derived from an EMBL/GenBank/DDBJ whole genome shotgun (WGS) entry which is preliminary data.</text>
</comment>
<keyword evidence="2" id="KW-1185">Reference proteome</keyword>
<reference evidence="1 2" key="1">
    <citation type="submission" date="2018-07" db="EMBL/GenBank/DDBJ databases">
        <title>Genomic Encyclopedia of Type Strains, Phase III (KMG-III): the genomes of soil and plant-associated and newly described type strains.</title>
        <authorList>
            <person name="Whitman W."/>
        </authorList>
    </citation>
    <scope>NUCLEOTIDE SEQUENCE [LARGE SCALE GENOMIC DNA]</scope>
    <source>
        <strain evidence="1 2">CECT 7948</strain>
    </source>
</reference>
<evidence type="ECO:0000313" key="1">
    <source>
        <dbReference type="EMBL" id="REE07631.1"/>
    </source>
</evidence>